<dbReference type="SUPFAM" id="SSF109709">
    <property type="entry name" value="KorB DNA-binding domain-like"/>
    <property type="match status" value="1"/>
</dbReference>
<organism evidence="1 2">
    <name type="scientific">Cenarchaeum symbiosum (strain A)</name>
    <dbReference type="NCBI Taxonomy" id="414004"/>
    <lineage>
        <taxon>Archaea</taxon>
        <taxon>Nitrososphaerota</taxon>
        <taxon>Candidatus Cenarchaeales</taxon>
        <taxon>Candidatus Cenarchaeaceae</taxon>
        <taxon>Candidatus Cenarchaeum</taxon>
    </lineage>
</organism>
<accession>A0RTW8</accession>
<name>A0RTW8_CENSY</name>
<dbReference type="Proteomes" id="UP000000758">
    <property type="component" value="Chromosome"/>
</dbReference>
<gene>
    <name evidence="1" type="ordered locus">CENSYa_0140</name>
</gene>
<keyword evidence="2" id="KW-1185">Reference proteome</keyword>
<evidence type="ECO:0000313" key="2">
    <source>
        <dbReference type="Proteomes" id="UP000000758"/>
    </source>
</evidence>
<reference evidence="1 2" key="1">
    <citation type="journal article" date="2006" name="Proc. Natl. Acad. Sci. U.S.A.">
        <title>Genomic analysis of the uncultivated marine crenarchaeote Cenarchaeum symbiosum.</title>
        <authorList>
            <person name="Hallam S.J."/>
            <person name="Konstantinidis K.T."/>
            <person name="Putnam N."/>
            <person name="Schleper C."/>
            <person name="Watanabe Y."/>
            <person name="Sugahara J."/>
            <person name="Preston C."/>
            <person name="de la Torre J."/>
            <person name="Richardson P.M."/>
            <person name="DeLong E.F."/>
        </authorList>
    </citation>
    <scope>NUCLEOTIDE SEQUENCE [LARGE SCALE GENOMIC DNA]</scope>
    <source>
        <strain evidence="2">A</strain>
    </source>
</reference>
<sequence>MTDSDLVQAVAKIYNTYGSYDLVKEKFDLSTQMINKYVRLARLPPELKHAIKEGKIHSNPKKAENAVLKAVEAFNYVTGGSIPVDRVIELAKYLAKPDIGLSDDVKIKKWVGENPDLSMNECIENARQLKPVEETTHMVVIEIQDELRAFMEANIDYEEKILGMLRENLPGTFYAVNAGNSVAAISMDEEAYKIFYREQYEKNSSYTIFLNNFLAEWVR</sequence>
<dbReference type="STRING" id="414004.CENSYa_0140"/>
<evidence type="ECO:0000313" key="1">
    <source>
        <dbReference type="EMBL" id="ABK76785.1"/>
    </source>
</evidence>
<dbReference type="KEGG" id="csy:CENSYa_0140"/>
<dbReference type="AlphaFoldDB" id="A0RTW8"/>
<proteinExistence type="predicted"/>
<protein>
    <submittedName>
        <fullName evidence="1">Uncharacterized protein</fullName>
    </submittedName>
</protein>
<dbReference type="EMBL" id="DP000238">
    <property type="protein sequence ID" value="ABK76785.1"/>
    <property type="molecule type" value="Genomic_DNA"/>
</dbReference>
<dbReference type="EnsemblBacteria" id="ABK76785">
    <property type="protein sequence ID" value="ABK76785"/>
    <property type="gene ID" value="CENSYa_0140"/>
</dbReference>
<dbReference type="HOGENOM" id="CLU_1259055_0_0_2"/>
<dbReference type="Gene3D" id="1.10.10.2830">
    <property type="match status" value="1"/>
</dbReference>